<dbReference type="EMBL" id="GU474949">
    <property type="protein sequence ID" value="ADI21135.1"/>
    <property type="molecule type" value="Genomic_DNA"/>
</dbReference>
<protein>
    <submittedName>
        <fullName evidence="1">Uncharacterized protein</fullName>
    </submittedName>
</protein>
<dbReference type="AlphaFoldDB" id="E0Y394"/>
<name>E0Y394_9GAMM</name>
<sequence>MVSQTKNSREYLLIYPLLLARIVKSFLGKNSCQNNERWDIF</sequence>
<reference evidence="1" key="1">
    <citation type="journal article" date="2011" name="Environ. Microbiol.">
        <title>Time-series analyses of Monterey Bay coastal microbial picoplankton using a 'genome proxy' microarray.</title>
        <authorList>
            <person name="Rich V.I."/>
            <person name="Pham V.D."/>
            <person name="Eppley J."/>
            <person name="Shi Y."/>
            <person name="DeLong E.F."/>
        </authorList>
    </citation>
    <scope>NUCLEOTIDE SEQUENCE</scope>
</reference>
<organism evidence="1">
    <name type="scientific">uncultured gamma proteobacterium EB750_07C09</name>
    <dbReference type="NCBI Taxonomy" id="710974"/>
    <lineage>
        <taxon>Bacteria</taxon>
        <taxon>Pseudomonadati</taxon>
        <taxon>Pseudomonadota</taxon>
        <taxon>Gammaproteobacteria</taxon>
        <taxon>environmental samples</taxon>
    </lineage>
</organism>
<accession>E0Y394</accession>
<evidence type="ECO:0000313" key="1">
    <source>
        <dbReference type="EMBL" id="ADI21135.1"/>
    </source>
</evidence>
<proteinExistence type="predicted"/>